<name>A0A423F9B0_9PSED</name>
<keyword evidence="6 12" id="KW-1133">Transmembrane helix</keyword>
<dbReference type="Pfam" id="PF00672">
    <property type="entry name" value="HAMP"/>
    <property type="match status" value="1"/>
</dbReference>
<evidence type="ECO:0000313" key="15">
    <source>
        <dbReference type="EMBL" id="ROM52751.1"/>
    </source>
</evidence>
<reference evidence="15 16" key="1">
    <citation type="submission" date="2016-10" db="EMBL/GenBank/DDBJ databases">
        <title>Comparative genome analysis of multiple Pseudomonas spp. focuses on biocontrol and plant growth promoting traits.</title>
        <authorList>
            <person name="Tao X.-Y."/>
            <person name="Taylor C.G."/>
        </authorList>
    </citation>
    <scope>NUCLEOTIDE SEQUENCE [LARGE SCALE GENOMIC DNA]</scope>
    <source>
        <strain evidence="15 16">29G9</strain>
    </source>
</reference>
<dbReference type="PANTHER" id="PTHR32089">
    <property type="entry name" value="METHYL-ACCEPTING CHEMOTAXIS PROTEIN MCPB"/>
    <property type="match status" value="1"/>
</dbReference>
<comment type="similarity">
    <text evidence="9">Belongs to the methyl-accepting chemotaxis (MCP) protein family.</text>
</comment>
<keyword evidence="2" id="KW-1003">Cell membrane</keyword>
<evidence type="ECO:0000256" key="3">
    <source>
        <dbReference type="ARBA" id="ARBA00022481"/>
    </source>
</evidence>
<dbReference type="SUPFAM" id="SSF58104">
    <property type="entry name" value="Methyl-accepting chemotaxis protein (MCP) signaling domain"/>
    <property type="match status" value="1"/>
</dbReference>
<dbReference type="InterPro" id="IPR003660">
    <property type="entry name" value="HAMP_dom"/>
</dbReference>
<evidence type="ECO:0008006" key="17">
    <source>
        <dbReference type="Google" id="ProtNLM"/>
    </source>
</evidence>
<dbReference type="GO" id="GO:0005886">
    <property type="term" value="C:plasma membrane"/>
    <property type="evidence" value="ECO:0007669"/>
    <property type="project" value="UniProtKB-SubCell"/>
</dbReference>
<dbReference type="PROSITE" id="PS50885">
    <property type="entry name" value="HAMP"/>
    <property type="match status" value="1"/>
</dbReference>
<feature type="coiled-coil region" evidence="11">
    <location>
        <begin position="63"/>
        <end position="90"/>
    </location>
</feature>
<dbReference type="PANTHER" id="PTHR32089:SF120">
    <property type="entry name" value="METHYL-ACCEPTING CHEMOTAXIS PROTEIN TLPQ"/>
    <property type="match status" value="1"/>
</dbReference>
<dbReference type="PRINTS" id="PR00260">
    <property type="entry name" value="CHEMTRNSDUCR"/>
</dbReference>
<evidence type="ECO:0000256" key="7">
    <source>
        <dbReference type="ARBA" id="ARBA00023136"/>
    </source>
</evidence>
<evidence type="ECO:0000256" key="2">
    <source>
        <dbReference type="ARBA" id="ARBA00022475"/>
    </source>
</evidence>
<evidence type="ECO:0000256" key="5">
    <source>
        <dbReference type="ARBA" id="ARBA00022692"/>
    </source>
</evidence>
<keyword evidence="8 10" id="KW-0807">Transducer</keyword>
<dbReference type="GO" id="GO:0007165">
    <property type="term" value="P:signal transduction"/>
    <property type="evidence" value="ECO:0007669"/>
    <property type="project" value="UniProtKB-KW"/>
</dbReference>
<dbReference type="CDD" id="cd11386">
    <property type="entry name" value="MCP_signal"/>
    <property type="match status" value="1"/>
</dbReference>
<dbReference type="EMBL" id="MOAY01000033">
    <property type="protein sequence ID" value="ROM52751.1"/>
    <property type="molecule type" value="Genomic_DNA"/>
</dbReference>
<gene>
    <name evidence="15" type="ORF">BK648_09095</name>
</gene>
<dbReference type="CDD" id="cd06225">
    <property type="entry name" value="HAMP"/>
    <property type="match status" value="1"/>
</dbReference>
<evidence type="ECO:0000256" key="9">
    <source>
        <dbReference type="ARBA" id="ARBA00029447"/>
    </source>
</evidence>
<feature type="domain" description="HAMP" evidence="14">
    <location>
        <begin position="203"/>
        <end position="255"/>
    </location>
</feature>
<proteinExistence type="inferred from homology"/>
<evidence type="ECO:0000259" key="13">
    <source>
        <dbReference type="PROSITE" id="PS50111"/>
    </source>
</evidence>
<protein>
    <recommendedName>
        <fullName evidence="17">Methyl-accepting chemotaxis protein</fullName>
    </recommendedName>
</protein>
<dbReference type="GO" id="GO:0006935">
    <property type="term" value="P:chemotaxis"/>
    <property type="evidence" value="ECO:0007669"/>
    <property type="project" value="UniProtKB-KW"/>
</dbReference>
<dbReference type="Proteomes" id="UP000284656">
    <property type="component" value="Unassembled WGS sequence"/>
</dbReference>
<dbReference type="AlphaFoldDB" id="A0A423F9B0"/>
<dbReference type="SMART" id="SM00304">
    <property type="entry name" value="HAMP"/>
    <property type="match status" value="1"/>
</dbReference>
<dbReference type="FunFam" id="1.10.287.950:FF:000001">
    <property type="entry name" value="Methyl-accepting chemotaxis sensory transducer"/>
    <property type="match status" value="1"/>
</dbReference>
<keyword evidence="3" id="KW-0488">Methylation</keyword>
<evidence type="ECO:0000256" key="6">
    <source>
        <dbReference type="ARBA" id="ARBA00022989"/>
    </source>
</evidence>
<evidence type="ECO:0000256" key="10">
    <source>
        <dbReference type="PROSITE-ProRule" id="PRU00284"/>
    </source>
</evidence>
<dbReference type="Gene3D" id="6.10.340.10">
    <property type="match status" value="1"/>
</dbReference>
<evidence type="ECO:0000256" key="12">
    <source>
        <dbReference type="SAM" id="Phobius"/>
    </source>
</evidence>
<evidence type="ECO:0000256" key="4">
    <source>
        <dbReference type="ARBA" id="ARBA00022500"/>
    </source>
</evidence>
<organism evidence="15 16">
    <name type="scientific">Pseudomonas poae</name>
    <dbReference type="NCBI Taxonomy" id="200451"/>
    <lineage>
        <taxon>Bacteria</taxon>
        <taxon>Pseudomonadati</taxon>
        <taxon>Pseudomonadota</taxon>
        <taxon>Gammaproteobacteria</taxon>
        <taxon>Pseudomonadales</taxon>
        <taxon>Pseudomonadaceae</taxon>
        <taxon>Pseudomonas</taxon>
    </lineage>
</organism>
<keyword evidence="5 12" id="KW-0812">Transmembrane</keyword>
<dbReference type="InterPro" id="IPR004089">
    <property type="entry name" value="MCPsignal_dom"/>
</dbReference>
<evidence type="ECO:0000259" key="14">
    <source>
        <dbReference type="PROSITE" id="PS50885"/>
    </source>
</evidence>
<dbReference type="SMART" id="SM00283">
    <property type="entry name" value="MA"/>
    <property type="match status" value="1"/>
</dbReference>
<evidence type="ECO:0000256" key="8">
    <source>
        <dbReference type="ARBA" id="ARBA00023224"/>
    </source>
</evidence>
<evidence type="ECO:0000313" key="16">
    <source>
        <dbReference type="Proteomes" id="UP000284656"/>
    </source>
</evidence>
<feature type="transmembrane region" description="Helical" evidence="12">
    <location>
        <begin position="181"/>
        <end position="201"/>
    </location>
</feature>
<comment type="caution">
    <text evidence="15">The sequence shown here is derived from an EMBL/GenBank/DDBJ whole genome shotgun (WGS) entry which is preliminary data.</text>
</comment>
<dbReference type="Gene3D" id="1.10.287.950">
    <property type="entry name" value="Methyl-accepting chemotaxis protein"/>
    <property type="match status" value="1"/>
</dbReference>
<dbReference type="Pfam" id="PF00015">
    <property type="entry name" value="MCPsignal"/>
    <property type="match status" value="1"/>
</dbReference>
<evidence type="ECO:0000256" key="11">
    <source>
        <dbReference type="SAM" id="Coils"/>
    </source>
</evidence>
<keyword evidence="7 12" id="KW-0472">Membrane</keyword>
<dbReference type="InterPro" id="IPR004090">
    <property type="entry name" value="Chemotax_Me-accpt_rcpt"/>
</dbReference>
<comment type="subcellular location">
    <subcellularLocation>
        <location evidence="1">Cell membrane</location>
        <topology evidence="1">Multi-pass membrane protein</topology>
    </subcellularLocation>
</comment>
<keyword evidence="4" id="KW-0145">Chemotaxis</keyword>
<feature type="domain" description="Methyl-accepting transducer" evidence="13">
    <location>
        <begin position="260"/>
        <end position="496"/>
    </location>
</feature>
<dbReference type="GO" id="GO:0004888">
    <property type="term" value="F:transmembrane signaling receptor activity"/>
    <property type="evidence" value="ECO:0007669"/>
    <property type="project" value="InterPro"/>
</dbReference>
<dbReference type="PROSITE" id="PS50111">
    <property type="entry name" value="CHEMOTAXIS_TRANSDUC_2"/>
    <property type="match status" value="1"/>
</dbReference>
<evidence type="ECO:0000256" key="1">
    <source>
        <dbReference type="ARBA" id="ARBA00004651"/>
    </source>
</evidence>
<keyword evidence="11" id="KW-0175">Coiled coil</keyword>
<sequence length="532" mass="58229">MIGVLIAFVLALLLASLNGFYGARKSDEQIQELNLLTAIQLNKLNNAAIWLTRASATSHSSLLDRLAGRAESADQGVAAAEERLNNAKKLISEIIPTLTDPQMIAAGRELEQVFSEYAKVVQQQINSTRLGDLAEYSRRNDSAKALGQRYGQVRDAFTALITAHIAQTMADSRQRIQEAQIATSALLLLTLLLAIACWMFISNRVLLPLRQAGVRFDEMARGDLSQPITTTSRNEIGQLFASLANMQQNQRNTLSQLSKTAALVAEAAHNLNGITRESSRDLQQQHAELEMAVTAVTQMTSAVEEVSRNAVSTSEAAMASNRLANESREQVRQVRTQIDSMNTDVQSTGEVIQRLANQAMDIGKVLDVIRSVSEQTNLLALNAAIEAARAGESGRGFAVVADEVRTLAYRTQQSTLEIEEMVGLIQTSSNTAVQSIAKNNNRSQHTLESTQTSERMLEEIFSAIAEINDRNLVIASATEEQAQVSREVDRNLLNIRQLATRSGEGAAKTEHSSQELSRLAVEMNEIVGRFKL</sequence>
<accession>A0A423F9B0</accession>